<reference evidence="1 2" key="1">
    <citation type="submission" date="2020-03" db="EMBL/GenBank/DDBJ databases">
        <title>Alteromonas ponticola sp. nov., isolated from seawater.</title>
        <authorList>
            <person name="Yoon J.-H."/>
            <person name="Kim Y.-O."/>
        </authorList>
    </citation>
    <scope>NUCLEOTIDE SEQUENCE [LARGE SCALE GENOMIC DNA]</scope>
    <source>
        <strain evidence="1 2">MYP5</strain>
    </source>
</reference>
<dbReference type="InterPro" id="IPR006905">
    <property type="entry name" value="Flavin_halogenase"/>
</dbReference>
<dbReference type="InterPro" id="IPR033856">
    <property type="entry name" value="Trp_halogen"/>
</dbReference>
<gene>
    <name evidence="1" type="ORF">HCJ96_15875</name>
</gene>
<dbReference type="PANTHER" id="PTHR43747">
    <property type="entry name" value="FAD-BINDING PROTEIN"/>
    <property type="match status" value="1"/>
</dbReference>
<dbReference type="PIRSF" id="PIRSF011396">
    <property type="entry name" value="Trp_halogenase"/>
    <property type="match status" value="1"/>
</dbReference>
<proteinExistence type="predicted"/>
<dbReference type="SUPFAM" id="SSF51905">
    <property type="entry name" value="FAD/NAD(P)-binding domain"/>
    <property type="match status" value="1"/>
</dbReference>
<evidence type="ECO:0000313" key="1">
    <source>
        <dbReference type="EMBL" id="NMH61509.1"/>
    </source>
</evidence>
<dbReference type="Proteomes" id="UP000709336">
    <property type="component" value="Unassembled WGS sequence"/>
</dbReference>
<organism evidence="1 2">
    <name type="scientific">Alteromonas ponticola</name>
    <dbReference type="NCBI Taxonomy" id="2720613"/>
    <lineage>
        <taxon>Bacteria</taxon>
        <taxon>Pseudomonadati</taxon>
        <taxon>Pseudomonadota</taxon>
        <taxon>Gammaproteobacteria</taxon>
        <taxon>Alteromonadales</taxon>
        <taxon>Alteromonadaceae</taxon>
        <taxon>Alteromonas/Salinimonas group</taxon>
        <taxon>Alteromonas</taxon>
    </lineage>
</organism>
<sequence>MNTSVKKILIVGGGSAGWLTASLLAADYRFDKSVQISLVESPDVKHIGVGEGTWPSMRGTLQRIGLSETDFIVSCNASFKQGSWFRNWHTHTHPNHYHHPFTPPVAAAEFDIAPYWFPHSDKVDFAHAVSTQAAMIEAGLAPKQITTPEYAFVNNYGYHLDAGRFVQLLQRHAVNQLGVEHILDNVVSVNGDKDKPIQSIQTAQHGLIEADLFIDCSGFASLLLGQHYDINFLEQRHVLFNDCALAAQVNYAEPETAIASATLATAQSAGWIWDIGLQTRRGIGHVYSSAHSSDENAEHTLRRYIGEQGADVEVRKIAIKPGFRETFWQHNCVGVGMAAGFIEPLEASALVMVELAAKFISEQLPSGQRQMAITAKRFNETFRYRWERIIDFLKLHYVLSKREDSDYWRDNRDAASIPESLSEMLEVWRGHSPSRYDVPMAEELFPAASYQYILYGLQHCAGKKSKPVNPRFQQRALQQFQYMAAQKQQLKAGLPNNRTLLKQIASHGLQTI</sequence>
<dbReference type="Gene3D" id="3.50.50.60">
    <property type="entry name" value="FAD/NAD(P)-binding domain"/>
    <property type="match status" value="1"/>
</dbReference>
<dbReference type="PANTHER" id="PTHR43747:SF4">
    <property type="entry name" value="FLAVIN-DEPENDENT TRYPTOPHAN HALOGENASE"/>
    <property type="match status" value="1"/>
</dbReference>
<comment type="caution">
    <text evidence="1">The sequence shown here is derived from an EMBL/GenBank/DDBJ whole genome shotgun (WGS) entry which is preliminary data.</text>
</comment>
<dbReference type="InterPro" id="IPR036188">
    <property type="entry name" value="FAD/NAD-bd_sf"/>
</dbReference>
<dbReference type="Pfam" id="PF04820">
    <property type="entry name" value="Trp_halogenase"/>
    <property type="match status" value="1"/>
</dbReference>
<dbReference type="EMBL" id="JAATNW010000010">
    <property type="protein sequence ID" value="NMH61509.1"/>
    <property type="molecule type" value="Genomic_DNA"/>
</dbReference>
<protein>
    <submittedName>
        <fullName evidence="1">Tryptophan 7-halogenase</fullName>
    </submittedName>
</protein>
<keyword evidence="2" id="KW-1185">Reference proteome</keyword>
<name>A0ABX1R5Z1_9ALTE</name>
<dbReference type="RefSeq" id="WP_169212071.1">
    <property type="nucleotide sequence ID" value="NZ_JAATNW010000010.1"/>
</dbReference>
<evidence type="ECO:0000313" key="2">
    <source>
        <dbReference type="Proteomes" id="UP000709336"/>
    </source>
</evidence>
<accession>A0ABX1R5Z1</accession>
<dbReference type="InterPro" id="IPR050816">
    <property type="entry name" value="Flavin-dep_Halogenase_NPB"/>
</dbReference>